<accession>A0A8X6TPD6</accession>
<gene>
    <name evidence="1" type="ORF">NPIL_486191</name>
</gene>
<dbReference type="Proteomes" id="UP000887013">
    <property type="component" value="Unassembled WGS sequence"/>
</dbReference>
<sequence length="28" mass="3101">MKLDVVAFGQTAKVQECVFCPFSVLVIK</sequence>
<comment type="caution">
    <text evidence="1">The sequence shown here is derived from an EMBL/GenBank/DDBJ whole genome shotgun (WGS) entry which is preliminary data.</text>
</comment>
<organism evidence="1 2">
    <name type="scientific">Nephila pilipes</name>
    <name type="common">Giant wood spider</name>
    <name type="synonym">Nephila maculata</name>
    <dbReference type="NCBI Taxonomy" id="299642"/>
    <lineage>
        <taxon>Eukaryota</taxon>
        <taxon>Metazoa</taxon>
        <taxon>Ecdysozoa</taxon>
        <taxon>Arthropoda</taxon>
        <taxon>Chelicerata</taxon>
        <taxon>Arachnida</taxon>
        <taxon>Araneae</taxon>
        <taxon>Araneomorphae</taxon>
        <taxon>Entelegynae</taxon>
        <taxon>Araneoidea</taxon>
        <taxon>Nephilidae</taxon>
        <taxon>Nephila</taxon>
    </lineage>
</organism>
<keyword evidence="2" id="KW-1185">Reference proteome</keyword>
<dbReference type="AlphaFoldDB" id="A0A8X6TPD6"/>
<evidence type="ECO:0000313" key="1">
    <source>
        <dbReference type="EMBL" id="GFT41561.1"/>
    </source>
</evidence>
<protein>
    <submittedName>
        <fullName evidence="1">Uncharacterized protein</fullName>
    </submittedName>
</protein>
<reference evidence="1" key="1">
    <citation type="submission" date="2020-08" db="EMBL/GenBank/DDBJ databases">
        <title>Multicomponent nature underlies the extraordinary mechanical properties of spider dragline silk.</title>
        <authorList>
            <person name="Kono N."/>
            <person name="Nakamura H."/>
            <person name="Mori M."/>
            <person name="Yoshida Y."/>
            <person name="Ohtoshi R."/>
            <person name="Malay A.D."/>
            <person name="Moran D.A.P."/>
            <person name="Tomita M."/>
            <person name="Numata K."/>
            <person name="Arakawa K."/>
        </authorList>
    </citation>
    <scope>NUCLEOTIDE SEQUENCE</scope>
</reference>
<dbReference type="EMBL" id="BMAW01063717">
    <property type="protein sequence ID" value="GFT41561.1"/>
    <property type="molecule type" value="Genomic_DNA"/>
</dbReference>
<evidence type="ECO:0000313" key="2">
    <source>
        <dbReference type="Proteomes" id="UP000887013"/>
    </source>
</evidence>
<name>A0A8X6TPD6_NEPPI</name>
<feature type="non-terminal residue" evidence="1">
    <location>
        <position position="28"/>
    </location>
</feature>
<proteinExistence type="predicted"/>